<evidence type="ECO:0000313" key="6">
    <source>
        <dbReference type="EMBL" id="GES05700.1"/>
    </source>
</evidence>
<dbReference type="Gene3D" id="1.10.10.60">
    <property type="entry name" value="Homeodomain-like"/>
    <property type="match status" value="1"/>
</dbReference>
<comment type="caution">
    <text evidence="6">The sequence shown here is derived from an EMBL/GenBank/DDBJ whole genome shotgun (WGS) entry which is preliminary data.</text>
</comment>
<keyword evidence="2" id="KW-0238">DNA-binding</keyword>
<dbReference type="AlphaFoldDB" id="A0A5M3WBU9"/>
<dbReference type="InterPro" id="IPR001647">
    <property type="entry name" value="HTH_TetR"/>
</dbReference>
<dbReference type="OrthoDB" id="71867at2"/>
<dbReference type="GO" id="GO:0003677">
    <property type="term" value="F:DNA binding"/>
    <property type="evidence" value="ECO:0007669"/>
    <property type="project" value="UniProtKB-KW"/>
</dbReference>
<accession>A0A5M3WBU9</accession>
<feature type="domain" description="HTH tetR-type" evidence="4">
    <location>
        <begin position="14"/>
        <end position="56"/>
    </location>
</feature>
<evidence type="ECO:0000256" key="2">
    <source>
        <dbReference type="ARBA" id="ARBA00023125"/>
    </source>
</evidence>
<protein>
    <submittedName>
        <fullName evidence="6">TetR family transcriptional regulator</fullName>
    </submittedName>
</protein>
<name>A0A5M3WBU9_9ACTN</name>
<evidence type="ECO:0000256" key="1">
    <source>
        <dbReference type="ARBA" id="ARBA00023015"/>
    </source>
</evidence>
<keyword evidence="3" id="KW-0804">Transcription</keyword>
<dbReference type="Pfam" id="PF00440">
    <property type="entry name" value="TetR_N"/>
    <property type="match status" value="1"/>
</dbReference>
<dbReference type="SUPFAM" id="SSF46689">
    <property type="entry name" value="Homeodomain-like"/>
    <property type="match status" value="1"/>
</dbReference>
<dbReference type="InterPro" id="IPR025996">
    <property type="entry name" value="MT1864/Rv1816-like_C"/>
</dbReference>
<dbReference type="RefSeq" id="WP_155341677.1">
    <property type="nucleotide sequence ID" value="NZ_BAAABN010000005.1"/>
</dbReference>
<dbReference type="InterPro" id="IPR036271">
    <property type="entry name" value="Tet_transcr_reg_TetR-rel_C_sf"/>
</dbReference>
<evidence type="ECO:0000313" key="7">
    <source>
        <dbReference type="Proteomes" id="UP000334990"/>
    </source>
</evidence>
<dbReference type="InterPro" id="IPR009057">
    <property type="entry name" value="Homeodomain-like_sf"/>
</dbReference>
<evidence type="ECO:0000256" key="3">
    <source>
        <dbReference type="ARBA" id="ARBA00023163"/>
    </source>
</evidence>
<organism evidence="6 7">
    <name type="scientific">Acrocarpospora corrugata</name>
    <dbReference type="NCBI Taxonomy" id="35763"/>
    <lineage>
        <taxon>Bacteria</taxon>
        <taxon>Bacillati</taxon>
        <taxon>Actinomycetota</taxon>
        <taxon>Actinomycetes</taxon>
        <taxon>Streptosporangiales</taxon>
        <taxon>Streptosporangiaceae</taxon>
        <taxon>Acrocarpospora</taxon>
    </lineage>
</organism>
<reference evidence="6 7" key="1">
    <citation type="submission" date="2019-10" db="EMBL/GenBank/DDBJ databases">
        <title>Whole genome shotgun sequence of Acrocarpospora corrugata NBRC 13972.</title>
        <authorList>
            <person name="Ichikawa N."/>
            <person name="Kimura A."/>
            <person name="Kitahashi Y."/>
            <person name="Komaki H."/>
            <person name="Oguchi A."/>
        </authorList>
    </citation>
    <scope>NUCLEOTIDE SEQUENCE [LARGE SCALE GENOMIC DNA]</scope>
    <source>
        <strain evidence="6 7">NBRC 13972</strain>
    </source>
</reference>
<dbReference type="Proteomes" id="UP000334990">
    <property type="component" value="Unassembled WGS sequence"/>
</dbReference>
<evidence type="ECO:0000259" key="4">
    <source>
        <dbReference type="Pfam" id="PF00440"/>
    </source>
</evidence>
<gene>
    <name evidence="6" type="ORF">Acor_77680</name>
</gene>
<dbReference type="EMBL" id="BLAD01000109">
    <property type="protein sequence ID" value="GES05700.1"/>
    <property type="molecule type" value="Genomic_DNA"/>
</dbReference>
<keyword evidence="7" id="KW-1185">Reference proteome</keyword>
<sequence length="195" mass="20823">MPRAGLGPASVTGAGAALVDEIGFENLSMGLLAERLGVKTPSLYKHVASQADLAHRIAVLAMTELADAIRDATQGRSGKEALVAGAHAMRTYVAEHPGRYAAGNAAIITGPDDPLVPAIGRVLASWTAMLHGYRLDRDQEIHALRMLRSILHGFSALETIGSFQINTDIDDSFTWMLGFIDQGLKAKWPDLISAH</sequence>
<proteinExistence type="predicted"/>
<evidence type="ECO:0000259" key="5">
    <source>
        <dbReference type="Pfam" id="PF13305"/>
    </source>
</evidence>
<dbReference type="SUPFAM" id="SSF48498">
    <property type="entry name" value="Tetracyclin repressor-like, C-terminal domain"/>
    <property type="match status" value="1"/>
</dbReference>
<keyword evidence="1" id="KW-0805">Transcription regulation</keyword>
<dbReference type="Gene3D" id="1.10.357.10">
    <property type="entry name" value="Tetracycline Repressor, domain 2"/>
    <property type="match status" value="1"/>
</dbReference>
<feature type="domain" description="HTH-type transcriptional regulator MT1864/Rv1816-like C-terminal" evidence="5">
    <location>
        <begin position="82"/>
        <end position="177"/>
    </location>
</feature>
<dbReference type="Pfam" id="PF13305">
    <property type="entry name" value="TetR_C_33"/>
    <property type="match status" value="1"/>
</dbReference>